<protein>
    <recommendedName>
        <fullName evidence="4">ACB domain-containing protein</fullName>
    </recommendedName>
</protein>
<dbReference type="InterPro" id="IPR000582">
    <property type="entry name" value="Acyl-CoA-binding_protein"/>
</dbReference>
<dbReference type="PROSITE" id="PS51228">
    <property type="entry name" value="ACB_2"/>
    <property type="match status" value="1"/>
</dbReference>
<dbReference type="GO" id="GO:0006631">
    <property type="term" value="P:fatty acid metabolic process"/>
    <property type="evidence" value="ECO:0007669"/>
    <property type="project" value="TreeGrafter"/>
</dbReference>
<dbReference type="GO" id="GO:0000062">
    <property type="term" value="F:fatty-acyl-CoA binding"/>
    <property type="evidence" value="ECO:0007669"/>
    <property type="project" value="InterPro"/>
</dbReference>
<reference evidence="5 6" key="1">
    <citation type="submission" date="2021-02" db="EMBL/GenBank/DDBJ databases">
        <title>Leishmania (Mundinia) enrietti genome sequencing and assembly.</title>
        <authorList>
            <person name="Almutairi H."/>
            <person name="Gatherer D."/>
        </authorList>
    </citation>
    <scope>NUCLEOTIDE SEQUENCE [LARGE SCALE GENOMIC DNA]</scope>
    <source>
        <strain evidence="5">CUR178</strain>
    </source>
</reference>
<dbReference type="InterPro" id="IPR014352">
    <property type="entry name" value="FERM/acyl-CoA-bd_prot_sf"/>
</dbReference>
<dbReference type="Gene3D" id="1.20.80.10">
    <property type="match status" value="1"/>
</dbReference>
<dbReference type="AlphaFoldDB" id="A0A836HY18"/>
<evidence type="ECO:0000256" key="1">
    <source>
        <dbReference type="ARBA" id="ARBA00005567"/>
    </source>
</evidence>
<dbReference type="PRINTS" id="PR00689">
    <property type="entry name" value="ACOABINDINGP"/>
</dbReference>
<feature type="region of interest" description="Disordered" evidence="3">
    <location>
        <begin position="797"/>
        <end position="855"/>
    </location>
</feature>
<dbReference type="Pfam" id="PF00887">
    <property type="entry name" value="ACBP"/>
    <property type="match status" value="1"/>
</dbReference>
<feature type="compositionally biased region" description="Low complexity" evidence="3">
    <location>
        <begin position="440"/>
        <end position="461"/>
    </location>
</feature>
<accession>A0A836HY18</accession>
<evidence type="ECO:0000259" key="4">
    <source>
        <dbReference type="PROSITE" id="PS51228"/>
    </source>
</evidence>
<feature type="region of interest" description="Disordered" evidence="3">
    <location>
        <begin position="324"/>
        <end position="346"/>
    </location>
</feature>
<dbReference type="GeneID" id="94174368"/>
<comment type="caution">
    <text evidence="5">The sequence shown here is derived from an EMBL/GenBank/DDBJ whole genome shotgun (WGS) entry which is preliminary data.</text>
</comment>
<dbReference type="RefSeq" id="XP_067695244.1">
    <property type="nucleotide sequence ID" value="XM_067838858.1"/>
</dbReference>
<gene>
    <name evidence="5" type="ORF">CUR178_07209</name>
</gene>
<organism evidence="5 6">
    <name type="scientific">Leishmania enriettii</name>
    <dbReference type="NCBI Taxonomy" id="5663"/>
    <lineage>
        <taxon>Eukaryota</taxon>
        <taxon>Discoba</taxon>
        <taxon>Euglenozoa</taxon>
        <taxon>Kinetoplastea</taxon>
        <taxon>Metakinetoplastina</taxon>
        <taxon>Trypanosomatida</taxon>
        <taxon>Trypanosomatidae</taxon>
        <taxon>Leishmaniinae</taxon>
        <taxon>Leishmania</taxon>
    </lineage>
</organism>
<sequence>MMRGGAADGAAVQAEFTILRKPSEDHKYWYTAVHGGKPVTFRVLDDSGIDPVDGAGYIKARVQAMQKHVQEACVDVAAEHAYRAVLVEMSLLDDPMVVPEETQRDMDCAVDLWCPLHVALMTANKPAAEALLQFHVEHAVAAMTCIADTPSTVVDVGVEDALNSPPTAPALGDDAADASADSHAASVPLVAATPVLECQVRRDLGGAVVLLGHFDGRVRLSSPAACKSRPPSPAWEGSSQAVPVSSAPTGVAGDSHCSTGAAVGEDAIVQRLCKRNDALLQEEDALFKDRGEEYGLRNILMAMRPLLQSVVLEIKRRALCTTTTTPLSPPQQQHHHHHRHKENAEYAAPEVPESAIDFVHDYCSSLSMLPQHPPLLIDGDAAFEVCNHGDVVLLAKVMDAFEGCFAPILRGQTLVTDRSAGARNANGSQLSAVGGSALTGSAPPHISSGSPSPSHGGAAPSNSLGFLSLGGDVSAHGVAGNPHKGSGCRHSHAQSPAPFWWCCPPQNVHHLAFVSVWIGCREVVEESSGSGRRRRAVSISNENRVMMATIRQLQESRVTAQKLDSTIWSGHLITITKLLSRECSLEDYIDFVEEGGYFTFTSPRGFCGLFLSALVSGAMAAALVQEPAALRVLRCKVETLLADVPGRPSSLRAYVIGRPSTHAERFRELWIDAGCRGVANAGVGNGDSDYDGIEKEGTDLVGAMHRGGRRPMKFRSRVELLYYAVVEQVAAAAEEAWTMHGAEEYHSADAVEEGTAPSPSSWPSGETKAEALAALQGWLLMWANFLASLRDRTAHRGNLSHSGTSSPMLPQERPQHSLSSGAEGPFAVGGMPPPLAATTTPHHQDSVGTEELLSDDANETADMVQRVYHALVDRLETGREPLPTLLRLLFPNGPNDMETGAPAAGTSAHVDKVLPISSIDQEFASAQRAFAAMASKESNEVKLKFYGLFKQATVGDVNTDRPGVFDYAGMAKWDSWSKLKGISLLDAKRMYVSEYKMMVELRKSNK</sequence>
<evidence type="ECO:0000313" key="5">
    <source>
        <dbReference type="EMBL" id="KAG5484618.1"/>
    </source>
</evidence>
<evidence type="ECO:0000256" key="2">
    <source>
        <dbReference type="ARBA" id="ARBA00023121"/>
    </source>
</evidence>
<comment type="similarity">
    <text evidence="1">Belongs to the ACBP family.</text>
</comment>
<feature type="compositionally biased region" description="Polar residues" evidence="3">
    <location>
        <begin position="799"/>
        <end position="808"/>
    </location>
</feature>
<dbReference type="OrthoDB" id="346910at2759"/>
<feature type="domain" description="ACB" evidence="4">
    <location>
        <begin position="919"/>
        <end position="1004"/>
    </location>
</feature>
<feature type="compositionally biased region" description="Polar residues" evidence="3">
    <location>
        <begin position="237"/>
        <end position="248"/>
    </location>
</feature>
<dbReference type="KEGG" id="lenr:94174368"/>
<keyword evidence="2" id="KW-0446">Lipid-binding</keyword>
<dbReference type="SUPFAM" id="SSF47027">
    <property type="entry name" value="Acyl-CoA binding protein"/>
    <property type="match status" value="1"/>
</dbReference>
<name>A0A836HY18_LEIEN</name>
<proteinExistence type="inferred from homology"/>
<evidence type="ECO:0000313" key="6">
    <source>
        <dbReference type="Proteomes" id="UP000674179"/>
    </source>
</evidence>
<keyword evidence="6" id="KW-1185">Reference proteome</keyword>
<dbReference type="Proteomes" id="UP000674179">
    <property type="component" value="Chromosome 9"/>
</dbReference>
<dbReference type="PANTHER" id="PTHR23310:SF62">
    <property type="entry name" value="ACYL-COA BINDING PROTEIN 1, ISOFORM A"/>
    <property type="match status" value="1"/>
</dbReference>
<dbReference type="PANTHER" id="PTHR23310">
    <property type="entry name" value="ACYL-COA-BINDING PROTEIN, ACBP"/>
    <property type="match status" value="1"/>
</dbReference>
<dbReference type="EMBL" id="JAFHKP010000009">
    <property type="protein sequence ID" value="KAG5484618.1"/>
    <property type="molecule type" value="Genomic_DNA"/>
</dbReference>
<evidence type="ECO:0000256" key="3">
    <source>
        <dbReference type="SAM" id="MobiDB-lite"/>
    </source>
</evidence>
<feature type="region of interest" description="Disordered" evidence="3">
    <location>
        <begin position="433"/>
        <end position="461"/>
    </location>
</feature>
<feature type="region of interest" description="Disordered" evidence="3">
    <location>
        <begin position="225"/>
        <end position="255"/>
    </location>
</feature>
<dbReference type="InterPro" id="IPR035984">
    <property type="entry name" value="Acyl-CoA-binding_sf"/>
</dbReference>